<evidence type="ECO:0000256" key="10">
    <source>
        <dbReference type="PROSITE-ProRule" id="PRU00282"/>
    </source>
</evidence>
<dbReference type="GO" id="GO:0005739">
    <property type="term" value="C:mitochondrion"/>
    <property type="evidence" value="ECO:0000318"/>
    <property type="project" value="GO_Central"/>
</dbReference>
<dbReference type="EMBL" id="AE016818">
    <property type="protein sequence ID" value="AAS53046.1"/>
    <property type="molecule type" value="Genomic_DNA"/>
</dbReference>
<dbReference type="OMA" id="TTVWKHE"/>
<keyword evidence="4 10" id="KW-0812">Transmembrane</keyword>
<dbReference type="FunFam" id="1.50.40.10:FF:000102">
    <property type="entry name" value="Folate carrier protein Flx1"/>
    <property type="match status" value="1"/>
</dbReference>
<dbReference type="InterPro" id="IPR018108">
    <property type="entry name" value="MCP_transmembrane"/>
</dbReference>
<evidence type="ECO:0000313" key="13">
    <source>
        <dbReference type="EMBL" id="AAS53046.1"/>
    </source>
</evidence>
<reference evidence="14" key="2">
    <citation type="journal article" date="2013" name="G3 (Bethesda)">
        <title>Genomes of Ashbya fungi isolated from insects reveal four mating-type loci, numerous translocations, lack of transposons, and distinct gene duplications.</title>
        <authorList>
            <person name="Dietrich F.S."/>
            <person name="Voegeli S."/>
            <person name="Kuo S."/>
            <person name="Philippsen P."/>
        </authorList>
    </citation>
    <scope>GENOME REANNOTATION</scope>
    <source>
        <strain evidence="14">ATCC 10895 / CBS 109.51 / FGSC 9923 / NRRL Y-1056</strain>
    </source>
</reference>
<dbReference type="SUPFAM" id="SSF103506">
    <property type="entry name" value="Mitochondrial carrier"/>
    <property type="match status" value="1"/>
</dbReference>
<organism evidence="13 14">
    <name type="scientific">Eremothecium gossypii (strain ATCC 10895 / CBS 109.51 / FGSC 9923 / NRRL Y-1056)</name>
    <name type="common">Yeast</name>
    <name type="synonym">Ashbya gossypii</name>
    <dbReference type="NCBI Taxonomy" id="284811"/>
    <lineage>
        <taxon>Eukaryota</taxon>
        <taxon>Fungi</taxon>
        <taxon>Dikarya</taxon>
        <taxon>Ascomycota</taxon>
        <taxon>Saccharomycotina</taxon>
        <taxon>Saccharomycetes</taxon>
        <taxon>Saccharomycetales</taxon>
        <taxon>Saccharomycetaceae</taxon>
        <taxon>Eremothecium</taxon>
    </lineage>
</organism>
<evidence type="ECO:0000256" key="1">
    <source>
        <dbReference type="ARBA" id="ARBA00004448"/>
    </source>
</evidence>
<evidence type="ECO:0000256" key="9">
    <source>
        <dbReference type="ARBA" id="ARBA00023136"/>
    </source>
</evidence>
<evidence type="ECO:0000256" key="3">
    <source>
        <dbReference type="ARBA" id="ARBA00022448"/>
    </source>
</evidence>
<evidence type="ECO:0000256" key="8">
    <source>
        <dbReference type="ARBA" id="ARBA00023128"/>
    </source>
</evidence>
<reference evidence="13 14" key="1">
    <citation type="journal article" date="2004" name="Science">
        <title>The Ashbya gossypii genome as a tool for mapping the ancient Saccharomyces cerevisiae genome.</title>
        <authorList>
            <person name="Dietrich F.S."/>
            <person name="Voegeli S."/>
            <person name="Brachat S."/>
            <person name="Lerch A."/>
            <person name="Gates K."/>
            <person name="Steiner S."/>
            <person name="Mohr C."/>
            <person name="Pohlmann R."/>
            <person name="Luedi P."/>
            <person name="Choi S."/>
            <person name="Wing R.A."/>
            <person name="Flavier A."/>
            <person name="Gaffney T.D."/>
            <person name="Philippsen P."/>
        </authorList>
    </citation>
    <scope>NUCLEOTIDE SEQUENCE [LARGE SCALE GENOMIC DNA]</scope>
    <source>
        <strain evidence="14">ATCC 10895 / CBS 109.51 / FGSC 9923 / NRRL Y-1056</strain>
    </source>
</reference>
<dbReference type="InterPro" id="IPR023395">
    <property type="entry name" value="MCP_dom_sf"/>
</dbReference>
<evidence type="ECO:0000256" key="5">
    <source>
        <dbReference type="ARBA" id="ARBA00022737"/>
    </source>
</evidence>
<keyword evidence="7 12" id="KW-1133">Transmembrane helix</keyword>
<dbReference type="KEGG" id="ago:AGOS_AER366W"/>
<evidence type="ECO:0000256" key="11">
    <source>
        <dbReference type="RuleBase" id="RU000488"/>
    </source>
</evidence>
<dbReference type="eggNOG" id="KOG0764">
    <property type="taxonomic scope" value="Eukaryota"/>
</dbReference>
<feature type="transmembrane region" description="Helical" evidence="12">
    <location>
        <begin position="168"/>
        <end position="190"/>
    </location>
</feature>
<dbReference type="GO" id="GO:0005743">
    <property type="term" value="C:mitochondrial inner membrane"/>
    <property type="evidence" value="ECO:0007669"/>
    <property type="project" value="UniProtKB-SubCell"/>
</dbReference>
<dbReference type="PROSITE" id="PS50920">
    <property type="entry name" value="SOLCAR"/>
    <property type="match status" value="3"/>
</dbReference>
<comment type="subcellular location">
    <subcellularLocation>
        <location evidence="1">Mitochondrion inner membrane</location>
        <topology evidence="1">Multi-pass membrane protein</topology>
    </subcellularLocation>
</comment>
<name>Q756A1_EREGS</name>
<keyword evidence="5" id="KW-0677">Repeat</keyword>
<proteinExistence type="inferred from homology"/>
<keyword evidence="6" id="KW-0999">Mitochondrion inner membrane</keyword>
<evidence type="ECO:0000256" key="7">
    <source>
        <dbReference type="ARBA" id="ARBA00022989"/>
    </source>
</evidence>
<comment type="similarity">
    <text evidence="2 11">Belongs to the mitochondrial carrier (TC 2.A.29) family.</text>
</comment>
<evidence type="ECO:0000256" key="2">
    <source>
        <dbReference type="ARBA" id="ARBA00006375"/>
    </source>
</evidence>
<accession>Q756A1</accession>
<evidence type="ECO:0000256" key="12">
    <source>
        <dbReference type="SAM" id="Phobius"/>
    </source>
</evidence>
<dbReference type="STRING" id="284811.Q756A1"/>
<keyword evidence="9 10" id="KW-0472">Membrane</keyword>
<keyword evidence="14" id="KW-1185">Reference proteome</keyword>
<dbReference type="Pfam" id="PF00153">
    <property type="entry name" value="Mito_carr"/>
    <property type="match status" value="3"/>
</dbReference>
<feature type="repeat" description="Solcar" evidence="10">
    <location>
        <begin position="6"/>
        <end position="93"/>
    </location>
</feature>
<evidence type="ECO:0000313" key="14">
    <source>
        <dbReference type="Proteomes" id="UP000000591"/>
    </source>
</evidence>
<dbReference type="GO" id="GO:0055085">
    <property type="term" value="P:transmembrane transport"/>
    <property type="evidence" value="ECO:0000318"/>
    <property type="project" value="GO_Central"/>
</dbReference>
<dbReference type="GO" id="GO:0015230">
    <property type="term" value="F:FAD transmembrane transporter activity"/>
    <property type="evidence" value="ECO:0000318"/>
    <property type="project" value="GO_Central"/>
</dbReference>
<dbReference type="Proteomes" id="UP000000591">
    <property type="component" value="Chromosome V"/>
</dbReference>
<dbReference type="GeneID" id="4621438"/>
<dbReference type="InParanoid" id="Q756A1"/>
<dbReference type="InterPro" id="IPR044712">
    <property type="entry name" value="SLC25A32-like"/>
</dbReference>
<dbReference type="PANTHER" id="PTHR45683">
    <property type="entry name" value="MITOCHONDRIAL NICOTINAMIDE ADENINE DINUCLEOTIDE TRANSPORTER 1-RELATED-RELATED"/>
    <property type="match status" value="1"/>
</dbReference>
<evidence type="ECO:0000256" key="4">
    <source>
        <dbReference type="ARBA" id="ARBA00022692"/>
    </source>
</evidence>
<dbReference type="RefSeq" id="NP_985222.1">
    <property type="nucleotide sequence ID" value="NM_210576.1"/>
</dbReference>
<feature type="transmembrane region" description="Helical" evidence="12">
    <location>
        <begin position="115"/>
        <end position="137"/>
    </location>
</feature>
<feature type="repeat" description="Solcar" evidence="10">
    <location>
        <begin position="111"/>
        <end position="196"/>
    </location>
</feature>
<feature type="repeat" description="Solcar" evidence="10">
    <location>
        <begin position="209"/>
        <end position="292"/>
    </location>
</feature>
<keyword evidence="8" id="KW-0496">Mitochondrion</keyword>
<dbReference type="Gene3D" id="1.50.40.10">
    <property type="entry name" value="Mitochondrial carrier domain"/>
    <property type="match status" value="1"/>
</dbReference>
<sequence length="293" mass="32481">MGHELTSLQREVISGLTAGTITTIASHPLDLLKLRLQLSAGNRANTTYTGLIRDIFERQQWGRELYRGLGVNLLGNSVAWALYFGCYRCAKDIALRHLGNESATGIMDRRLPAHAYMLAAGSSGIATAVLTNPIWVIKTRIMATSRAGPYKSTFDGVYKLYQTEGVLAFWRGVVPSLLGVSQGAIYFALYDTLKFHYLHSSTDKAERRLSVSEIIGITCISKMISVTSVYPFQLLKSKLQDFGAPSGITQLVQTVYSREGIRGFYRGLSANLLRAVPATCITFFVYENIKYRL</sequence>
<protein>
    <submittedName>
        <fullName evidence="13">AER366Wp</fullName>
    </submittedName>
</protein>
<dbReference type="HOGENOM" id="CLU_015166_6_4_1"/>
<dbReference type="FunCoup" id="Q756A1">
    <property type="interactions" value="92"/>
</dbReference>
<dbReference type="AlphaFoldDB" id="Q756A1"/>
<dbReference type="GO" id="GO:0008517">
    <property type="term" value="F:folic acid transmembrane transporter activity"/>
    <property type="evidence" value="ECO:0000318"/>
    <property type="project" value="GO_Central"/>
</dbReference>
<evidence type="ECO:0000256" key="6">
    <source>
        <dbReference type="ARBA" id="ARBA00022792"/>
    </source>
</evidence>
<dbReference type="OrthoDB" id="428293at2759"/>
<gene>
    <name evidence="13" type="ORF">AGOS_AER366W</name>
</gene>
<keyword evidence="3 11" id="KW-0813">Transport</keyword>